<dbReference type="PROSITE" id="PS52040">
    <property type="entry name" value="TOPO_IIA"/>
    <property type="match status" value="1"/>
</dbReference>
<dbReference type="Gene3D" id="3.30.1360.40">
    <property type="match status" value="1"/>
</dbReference>
<comment type="subunit">
    <text evidence="8">Heterotetramer composed of ParC and ParE.</text>
</comment>
<dbReference type="FunFam" id="2.120.10.90:FF:000005">
    <property type="entry name" value="DNA topoisomerase 4 subunit A"/>
    <property type="match status" value="1"/>
</dbReference>
<dbReference type="EC" id="5.6.2.2" evidence="9"/>
<comment type="subunit">
    <text evidence="9">Heterotetramer, composed of two GyrA and two GyrB chains. In the heterotetramer, GyrA contains the active site tyrosine that forms a transient covalent intermediate with DNA, while GyrB binds cofactors and catalyzes ATP hydrolysis.</text>
</comment>
<reference evidence="13 14" key="1">
    <citation type="submission" date="2014-02" db="EMBL/GenBank/DDBJ databases">
        <title>The small core and large imbalanced accessory genome model reveals a collaborative survival strategy of Sorangium cellulosum strains in nature.</title>
        <authorList>
            <person name="Han K."/>
            <person name="Peng R."/>
            <person name="Blom J."/>
            <person name="Li Y.-Z."/>
        </authorList>
    </citation>
    <scope>NUCLEOTIDE SEQUENCE [LARGE SCALE GENOMIC DNA]</scope>
    <source>
        <strain evidence="13 14">So0011-07</strain>
    </source>
</reference>
<feature type="active site" description="O-(5'-phospho-DNA)-tyrosine intermediate" evidence="9 10">
    <location>
        <position position="124"/>
    </location>
</feature>
<evidence type="ECO:0000256" key="11">
    <source>
        <dbReference type="SAM" id="MobiDB-lite"/>
    </source>
</evidence>
<dbReference type="CDD" id="cd00187">
    <property type="entry name" value="TOP4c"/>
    <property type="match status" value="1"/>
</dbReference>
<dbReference type="NCBIfam" id="NF004043">
    <property type="entry name" value="PRK05560.1"/>
    <property type="match status" value="1"/>
</dbReference>
<dbReference type="SMART" id="SM00434">
    <property type="entry name" value="TOP4c"/>
    <property type="match status" value="1"/>
</dbReference>
<dbReference type="InterPro" id="IPR013760">
    <property type="entry name" value="Topo_IIA-like_dom_sf"/>
</dbReference>
<dbReference type="InterPro" id="IPR050220">
    <property type="entry name" value="Type_II_DNA_Topoisomerases"/>
</dbReference>
<dbReference type="NCBIfam" id="TIGR01063">
    <property type="entry name" value="gyrA"/>
    <property type="match status" value="1"/>
</dbReference>
<dbReference type="GO" id="GO:0005737">
    <property type="term" value="C:cytoplasm"/>
    <property type="evidence" value="ECO:0007669"/>
    <property type="project" value="UniProtKB-SubCell"/>
</dbReference>
<dbReference type="Pfam" id="PF03989">
    <property type="entry name" value="DNA_gyraseA_C"/>
    <property type="match status" value="6"/>
</dbReference>
<comment type="similarity">
    <text evidence="2 9">Belongs to the type II topoisomerase GyrA/ParC subunit family.</text>
</comment>
<dbReference type="NCBIfam" id="NF004044">
    <property type="entry name" value="PRK05561.1"/>
    <property type="match status" value="1"/>
</dbReference>
<evidence type="ECO:0000256" key="7">
    <source>
        <dbReference type="ARBA" id="ARBA00023235"/>
    </source>
</evidence>
<feature type="domain" description="Topo IIA-type catalytic" evidence="12">
    <location>
        <begin position="36"/>
        <end position="528"/>
    </location>
</feature>
<evidence type="ECO:0000256" key="6">
    <source>
        <dbReference type="ARBA" id="ARBA00023125"/>
    </source>
</evidence>
<dbReference type="Gene3D" id="2.120.10.90">
    <property type="entry name" value="DNA gyrase/topoisomerase IV, subunit A, C-terminal"/>
    <property type="match status" value="1"/>
</dbReference>
<evidence type="ECO:0000256" key="3">
    <source>
        <dbReference type="ARBA" id="ARBA00022741"/>
    </source>
</evidence>
<feature type="region of interest" description="Disordered" evidence="11">
    <location>
        <begin position="842"/>
        <end position="888"/>
    </location>
</feature>
<dbReference type="GO" id="GO:0034335">
    <property type="term" value="F:DNA negative supercoiling activity"/>
    <property type="evidence" value="ECO:0007669"/>
    <property type="project" value="UniProtKB-ARBA"/>
</dbReference>
<dbReference type="GO" id="GO:0006261">
    <property type="term" value="P:DNA-templated DNA replication"/>
    <property type="evidence" value="ECO:0007669"/>
    <property type="project" value="UniProtKB-UniRule"/>
</dbReference>
<gene>
    <name evidence="9" type="primary">gyrA</name>
    <name evidence="13" type="ORF">BE17_15675</name>
</gene>
<evidence type="ECO:0000256" key="9">
    <source>
        <dbReference type="HAMAP-Rule" id="MF_01897"/>
    </source>
</evidence>
<evidence type="ECO:0000256" key="1">
    <source>
        <dbReference type="ARBA" id="ARBA00000185"/>
    </source>
</evidence>
<comment type="miscellaneous">
    <text evidence="9">Few gyrases are as efficient as E.coli at forming negative supercoils. Not all organisms have 2 type II topoisomerases; in organisms with a single type II topoisomerase this enzyme also has to decatenate newly replicated chromosomes.</text>
</comment>
<comment type="subcellular location">
    <subcellularLocation>
        <location evidence="9">Cytoplasm</location>
    </subcellularLocation>
</comment>
<keyword evidence="7 9" id="KW-0413">Isomerase</keyword>
<dbReference type="Pfam" id="PF00521">
    <property type="entry name" value="DNA_topoisoIV"/>
    <property type="match status" value="1"/>
</dbReference>
<evidence type="ECO:0000256" key="4">
    <source>
        <dbReference type="ARBA" id="ARBA00022840"/>
    </source>
</evidence>
<protein>
    <recommendedName>
        <fullName evidence="9">DNA gyrase subunit A</fullName>
        <ecNumber evidence="9">5.6.2.2</ecNumber>
    </recommendedName>
</protein>
<dbReference type="Gene3D" id="1.10.268.10">
    <property type="entry name" value="Topoisomerase, domain 3"/>
    <property type="match status" value="1"/>
</dbReference>
<name>A0A150R6B9_SORCE</name>
<dbReference type="PANTHER" id="PTHR43493">
    <property type="entry name" value="DNA GYRASE/TOPOISOMERASE SUBUNIT A"/>
    <property type="match status" value="1"/>
</dbReference>
<keyword evidence="3 9" id="KW-0547">Nucleotide-binding</keyword>
<organism evidence="13 14">
    <name type="scientific">Sorangium cellulosum</name>
    <name type="common">Polyangium cellulosum</name>
    <dbReference type="NCBI Taxonomy" id="56"/>
    <lineage>
        <taxon>Bacteria</taxon>
        <taxon>Pseudomonadati</taxon>
        <taxon>Myxococcota</taxon>
        <taxon>Polyangia</taxon>
        <taxon>Polyangiales</taxon>
        <taxon>Polyangiaceae</taxon>
        <taxon>Sorangium</taxon>
    </lineage>
</organism>
<feature type="compositionally biased region" description="Gly residues" evidence="11">
    <location>
        <begin position="872"/>
        <end position="888"/>
    </location>
</feature>
<dbReference type="InterPro" id="IPR002205">
    <property type="entry name" value="Topo_IIA_dom_A"/>
</dbReference>
<evidence type="ECO:0000256" key="10">
    <source>
        <dbReference type="PROSITE-ProRule" id="PRU01384"/>
    </source>
</evidence>
<dbReference type="FunFam" id="1.10.268.10:FF:000001">
    <property type="entry name" value="DNA gyrase subunit A"/>
    <property type="match status" value="1"/>
</dbReference>
<comment type="catalytic activity">
    <reaction evidence="1 9 10">
        <text>ATP-dependent breakage, passage and rejoining of double-stranded DNA.</text>
        <dbReference type="EC" id="5.6.2.2"/>
    </reaction>
</comment>
<evidence type="ECO:0000259" key="12">
    <source>
        <dbReference type="PROSITE" id="PS52040"/>
    </source>
</evidence>
<dbReference type="InterPro" id="IPR006691">
    <property type="entry name" value="GyrA/parC_rep"/>
</dbReference>
<dbReference type="PANTHER" id="PTHR43493:SF5">
    <property type="entry name" value="DNA GYRASE SUBUNIT A, CHLOROPLASTIC_MITOCHONDRIAL"/>
    <property type="match status" value="1"/>
</dbReference>
<feature type="short sequence motif" description="GyrA-box" evidence="9">
    <location>
        <begin position="555"/>
        <end position="561"/>
    </location>
</feature>
<dbReference type="EMBL" id="JEMB01003131">
    <property type="protein sequence ID" value="KYF75338.1"/>
    <property type="molecule type" value="Genomic_DNA"/>
</dbReference>
<dbReference type="AlphaFoldDB" id="A0A150R6B9"/>
<evidence type="ECO:0000313" key="14">
    <source>
        <dbReference type="Proteomes" id="UP000075635"/>
    </source>
</evidence>
<dbReference type="GO" id="GO:0005524">
    <property type="term" value="F:ATP binding"/>
    <property type="evidence" value="ECO:0007669"/>
    <property type="project" value="UniProtKB-UniRule"/>
</dbReference>
<evidence type="ECO:0000256" key="8">
    <source>
        <dbReference type="ARBA" id="ARBA00063644"/>
    </source>
</evidence>
<dbReference type="GO" id="GO:0005694">
    <property type="term" value="C:chromosome"/>
    <property type="evidence" value="ECO:0007669"/>
    <property type="project" value="InterPro"/>
</dbReference>
<dbReference type="GO" id="GO:0009330">
    <property type="term" value="C:DNA topoisomerase type II (double strand cut, ATP-hydrolyzing) complex"/>
    <property type="evidence" value="ECO:0007669"/>
    <property type="project" value="TreeGrafter"/>
</dbReference>
<dbReference type="Gene3D" id="3.90.199.10">
    <property type="entry name" value="Topoisomerase II, domain 5"/>
    <property type="match status" value="1"/>
</dbReference>
<keyword evidence="5 9" id="KW-0799">Topoisomerase</keyword>
<comment type="caution">
    <text evidence="13">The sequence shown here is derived from an EMBL/GenBank/DDBJ whole genome shotgun (WGS) entry which is preliminary data.</text>
</comment>
<keyword evidence="9" id="KW-0963">Cytoplasm</keyword>
<dbReference type="FunFam" id="3.30.1360.40:FF:000002">
    <property type="entry name" value="DNA gyrase subunit A"/>
    <property type="match status" value="1"/>
</dbReference>
<dbReference type="InterPro" id="IPR013758">
    <property type="entry name" value="Topo_IIA_A/C_ab"/>
</dbReference>
<dbReference type="InterPro" id="IPR013757">
    <property type="entry name" value="Topo_IIA_A_a_sf"/>
</dbReference>
<dbReference type="InterPro" id="IPR005743">
    <property type="entry name" value="GyrA"/>
</dbReference>
<dbReference type="HAMAP" id="MF_01897">
    <property type="entry name" value="GyrA"/>
    <property type="match status" value="1"/>
</dbReference>
<dbReference type="GO" id="GO:0006265">
    <property type="term" value="P:DNA topological change"/>
    <property type="evidence" value="ECO:0007669"/>
    <property type="project" value="UniProtKB-UniRule"/>
</dbReference>
<dbReference type="Proteomes" id="UP000075635">
    <property type="component" value="Unassembled WGS sequence"/>
</dbReference>
<evidence type="ECO:0000256" key="2">
    <source>
        <dbReference type="ARBA" id="ARBA00008263"/>
    </source>
</evidence>
<comment type="function">
    <text evidence="9">A type II topoisomerase that negatively supercoils closed circular double-stranded (ds) DNA in an ATP-dependent manner to modulate DNA topology and maintain chromosomes in an underwound state. Negative supercoiling favors strand separation, and DNA replication, transcription, recombination and repair, all of which involve strand separation. Also able to catalyze the interconversion of other topological isomers of dsDNA rings, including catenanes and knotted rings. Type II topoisomerases break and join 2 DNA strands simultaneously in an ATP-dependent manner.</text>
</comment>
<evidence type="ECO:0000313" key="13">
    <source>
        <dbReference type="EMBL" id="KYF75338.1"/>
    </source>
</evidence>
<dbReference type="GO" id="GO:0003677">
    <property type="term" value="F:DNA binding"/>
    <property type="evidence" value="ECO:0007669"/>
    <property type="project" value="UniProtKB-UniRule"/>
</dbReference>
<dbReference type="InterPro" id="IPR035516">
    <property type="entry name" value="Gyrase/topoIV_suA_C"/>
</dbReference>
<accession>A0A150R6B9</accession>
<dbReference type="SUPFAM" id="SSF56719">
    <property type="entry name" value="Type II DNA topoisomerase"/>
    <property type="match status" value="1"/>
</dbReference>
<proteinExistence type="inferred from homology"/>
<evidence type="ECO:0000256" key="5">
    <source>
        <dbReference type="ARBA" id="ARBA00023029"/>
    </source>
</evidence>
<dbReference type="FunFam" id="3.90.199.10:FF:000001">
    <property type="entry name" value="DNA gyrase subunit A"/>
    <property type="match status" value="1"/>
</dbReference>
<keyword evidence="6 9" id="KW-0238">DNA-binding</keyword>
<dbReference type="SUPFAM" id="SSF101904">
    <property type="entry name" value="GyrA/ParC C-terminal domain-like"/>
    <property type="match status" value="1"/>
</dbReference>
<keyword evidence="4 9" id="KW-0067">ATP-binding</keyword>
<sequence>MEETSNIQQKVPVSIQDELRTSYLDYAMSVIIGRAIPDVRDGLKPVHRRILYSMNEQKIGPGGAHKKCARVVGDVLGKYHPHGDLAVYDALVRMGQTFSLRYPLIDGQGNYGSVDGDSPAAMRYTESRLSRMAVELLADLDKDTVDFVPNYDDSELEPSVLPAKFPQLLVNGSGGIAVGMATNIPPHNLGEIIDATIAIIRNPDITLEELLLLVPGPDFPTGGLIYGKSGVVQAYTTGRGSITMRGRHQVEKTMKGDREAIIITEIPYQVNKARLVAKIAECMKEKRIEGISEVRDESDREGMRIVVELKKDIFPQVVVNQLYRLTDLQATFGVINLSIANGRPAVLSLKDTLSHFIEHRREVVTRRCRFELRQAESQRELVEGLGMATSDIDRIVATIRASSDPEEARENLQQLPLRGLGEFLRRAGRPEPECAEADGRGDYFLSERQAKAILEMRLSRLTGLEREKLAKEYGELSQTIERLRAILADMGLLMNVIVMELEEIKARFGDKRRTEIVPAEAEIQMEDLIQEEDMVVTISHAGYLKRTPTSTYRAQRRGGKGMVGMEAREEDWVSQLFVASTHSYVFFFSDKGKVFVKKVYEIPQAPRNAKGRAIVNFVGMEPGEKVAAITPVPSFDGETFVVTLTRRGQIKKTALNEYENYRDKGIIGVRIEEGDQLFTAALTDGKRELVIATRSGMSIRFPEDQVRPTGRATMGVKGIELDEGDVVVGLGVSNDGRDRVLAVCERGYGKQTPLEEFRLQSRGGKGVILIDASERNGPVVGVAMVSPSDEVLIVTDRGQMIRTKASEIRETGRNAQGVRIMHVGQDERVVAVEAFAAEAAEVAESGGSTPPVAGVDGTNGVADHAGADHAGADGGADGGGVDGGGDVN</sequence>